<reference evidence="2" key="1">
    <citation type="submission" date="2023-06" db="EMBL/GenBank/DDBJ databases">
        <authorList>
            <person name="Noh H."/>
        </authorList>
    </citation>
    <scope>NUCLEOTIDE SEQUENCE</scope>
    <source>
        <strain evidence="2">DUCC20226</strain>
    </source>
</reference>
<accession>A0AAD9W2U7</accession>
<dbReference type="PANTHER" id="PTHR35910:SF1">
    <property type="entry name" value="2EXR DOMAIN-CONTAINING PROTEIN"/>
    <property type="match status" value="1"/>
</dbReference>
<dbReference type="Proteomes" id="UP001265746">
    <property type="component" value="Unassembled WGS sequence"/>
</dbReference>
<dbReference type="AlphaFoldDB" id="A0AAD9W2U7"/>
<evidence type="ECO:0000259" key="1">
    <source>
        <dbReference type="Pfam" id="PF20150"/>
    </source>
</evidence>
<keyword evidence="3" id="KW-1185">Reference proteome</keyword>
<comment type="caution">
    <text evidence="2">The sequence shown here is derived from an EMBL/GenBank/DDBJ whole genome shotgun (WGS) entry which is preliminary data.</text>
</comment>
<proteinExistence type="predicted"/>
<dbReference type="EMBL" id="JAUJFL010000005">
    <property type="protein sequence ID" value="KAK2602542.1"/>
    <property type="molecule type" value="Genomic_DNA"/>
</dbReference>
<organism evidence="2 3">
    <name type="scientific">Phomopsis amygdali</name>
    <name type="common">Fusicoccum amygdali</name>
    <dbReference type="NCBI Taxonomy" id="1214568"/>
    <lineage>
        <taxon>Eukaryota</taxon>
        <taxon>Fungi</taxon>
        <taxon>Dikarya</taxon>
        <taxon>Ascomycota</taxon>
        <taxon>Pezizomycotina</taxon>
        <taxon>Sordariomycetes</taxon>
        <taxon>Sordariomycetidae</taxon>
        <taxon>Diaporthales</taxon>
        <taxon>Diaporthaceae</taxon>
        <taxon>Diaporthe</taxon>
    </lineage>
</organism>
<dbReference type="PANTHER" id="PTHR35910">
    <property type="entry name" value="2EXR DOMAIN-CONTAINING PROTEIN"/>
    <property type="match status" value="1"/>
</dbReference>
<name>A0AAD9W2U7_PHOAM</name>
<dbReference type="Pfam" id="PF20150">
    <property type="entry name" value="2EXR"/>
    <property type="match status" value="1"/>
</dbReference>
<feature type="domain" description="2EXR" evidence="1">
    <location>
        <begin position="6"/>
        <end position="110"/>
    </location>
</feature>
<evidence type="ECO:0000313" key="2">
    <source>
        <dbReference type="EMBL" id="KAK2602542.1"/>
    </source>
</evidence>
<sequence length="285" mass="32312">MSLAKFHLFGALPLEIQDIIWKLCLPRRVISPWYSTVSQELLGTIPGAEYQTDLPVHTLIPYRPPLISRICRRARAIALRWGDFTSVMVEEQEGLMSYGHVWLNRKSDCIFFNYHTMLAGLDESGVAPQIFELARDVGVPLLIDSNIQSDHENPVHVGWDLKPLHEDREDEETVGSRLYESFFKGRDRVYYVMAEVTLVVTGKGRENVVKTGLFGLLGEDIAIVPTADKGKLQQYKSLYNMYDAREAPSDCVALAQLILDSLIKGEDQDTHEPRTLIHGLVERIC</sequence>
<evidence type="ECO:0000313" key="3">
    <source>
        <dbReference type="Proteomes" id="UP001265746"/>
    </source>
</evidence>
<gene>
    <name evidence="2" type="ORF">N8I77_009061</name>
</gene>
<dbReference type="InterPro" id="IPR045518">
    <property type="entry name" value="2EXR"/>
</dbReference>
<protein>
    <recommendedName>
        <fullName evidence="1">2EXR domain-containing protein</fullName>
    </recommendedName>
</protein>